<name>A0A5C5BTX2_EGGLN</name>
<dbReference type="Pfam" id="PF04991">
    <property type="entry name" value="LicD"/>
    <property type="match status" value="1"/>
</dbReference>
<dbReference type="AlphaFoldDB" id="A0A5C5BTX2"/>
<dbReference type="PANTHER" id="PTHR43404:SF2">
    <property type="entry name" value="LIPOPOLYSACCHARIDE CHOLINEPHOSPHOTRANSFERASE LICD"/>
    <property type="match status" value="1"/>
</dbReference>
<dbReference type="InterPro" id="IPR007074">
    <property type="entry name" value="LicD/FKTN/FKRP_NTP_transf"/>
</dbReference>
<dbReference type="Proteomes" id="UP000312594">
    <property type="component" value="Unassembled WGS sequence"/>
</dbReference>
<proteinExistence type="predicted"/>
<comment type="caution">
    <text evidence="2">The sequence shown here is derived from an EMBL/GenBank/DDBJ whole genome shotgun (WGS) entry which is preliminary data.</text>
</comment>
<evidence type="ECO:0000313" key="2">
    <source>
        <dbReference type="EMBL" id="TNU89962.1"/>
    </source>
</evidence>
<accession>A0A5C5BTX2</accession>
<feature type="domain" description="LicD/FKTN/FKRP nucleotidyltransferase" evidence="1">
    <location>
        <begin position="26"/>
        <end position="138"/>
    </location>
</feature>
<organism evidence="2 3">
    <name type="scientific">Eggerthella lenta</name>
    <name type="common">Eubacterium lentum</name>
    <dbReference type="NCBI Taxonomy" id="84112"/>
    <lineage>
        <taxon>Bacteria</taxon>
        <taxon>Bacillati</taxon>
        <taxon>Actinomycetota</taxon>
        <taxon>Coriobacteriia</taxon>
        <taxon>Eggerthellales</taxon>
        <taxon>Eggerthellaceae</taxon>
        <taxon>Eggerthella</taxon>
    </lineage>
</organism>
<dbReference type="PANTHER" id="PTHR43404">
    <property type="entry name" value="LIPOPOLYSACCHARIDE CHOLINEPHOSPHOTRANSFERASE LICD"/>
    <property type="match status" value="1"/>
</dbReference>
<evidence type="ECO:0000259" key="1">
    <source>
        <dbReference type="Pfam" id="PF04991"/>
    </source>
</evidence>
<dbReference type="GO" id="GO:0009100">
    <property type="term" value="P:glycoprotein metabolic process"/>
    <property type="evidence" value="ECO:0007669"/>
    <property type="project" value="UniProtKB-ARBA"/>
</dbReference>
<sequence length="283" mass="31646">MQYEQDELRRLQMVELGILRDIDKVCREHGIRYFLDSGTLLGAVRHGGFIPWDDDVDVGMMRPDYERFLEVAPKALGEGYAVCEPRSHPKFAGMFAKVWKRGTKFSTDESIEAGIDQGIFVDVFPYDALHDDPAIAAKQRLRCRLWQSASYLLHSRHITVPHGGAMGALEKAACAVAHVGARIALSHDSVVRSFDSWAIRGAERPSRSYMNMAYVTSSAFPEDVLAVGDEVLFEGASFPAPARIEAYLETMYGSNWRELPPLEARRNHVPVELDFGDAELAIT</sequence>
<reference evidence="2 3" key="1">
    <citation type="journal article" date="2005" name="Appl. Environ. Microbiol.">
        <title>Intestinal bacterial communities that produce active estrogen-like compounds enterodiol and enterolactone in humans.</title>
        <authorList>
            <person name="Clavel T."/>
            <person name="Henderson G."/>
            <person name="Alpert C.A."/>
            <person name="Philippe C."/>
            <person name="Rigottier-Gois L."/>
            <person name="Dore J."/>
            <person name="Blaut M."/>
        </authorList>
    </citation>
    <scope>NUCLEOTIDE SEQUENCE [LARGE SCALE GENOMIC DNA]</scope>
    <source>
        <strain evidence="2 3">SECO-MT75m2</strain>
    </source>
</reference>
<dbReference type="RefSeq" id="WP_139912715.1">
    <property type="nucleotide sequence ID" value="NZ_VEVP01000022.1"/>
</dbReference>
<gene>
    <name evidence="2" type="ORF">FIC87_10080</name>
</gene>
<evidence type="ECO:0000313" key="3">
    <source>
        <dbReference type="Proteomes" id="UP000312594"/>
    </source>
</evidence>
<dbReference type="InterPro" id="IPR052942">
    <property type="entry name" value="LPS_cholinephosphotransferase"/>
</dbReference>
<protein>
    <submittedName>
        <fullName evidence="2">LicD family protein</fullName>
    </submittedName>
</protein>
<dbReference type="EMBL" id="VEVP01000022">
    <property type="protein sequence ID" value="TNU89962.1"/>
    <property type="molecule type" value="Genomic_DNA"/>
</dbReference>